<gene>
    <name evidence="4" type="ORF">JR316_011892</name>
</gene>
<dbReference type="Pfam" id="PF00627">
    <property type="entry name" value="UBA"/>
    <property type="match status" value="1"/>
</dbReference>
<evidence type="ECO:0000259" key="2">
    <source>
        <dbReference type="PROSITE" id="PS50030"/>
    </source>
</evidence>
<evidence type="ECO:0000259" key="3">
    <source>
        <dbReference type="PROSITE" id="PS50053"/>
    </source>
</evidence>
<evidence type="ECO:0000313" key="4">
    <source>
        <dbReference type="EMBL" id="KAG5163025.1"/>
    </source>
</evidence>
<dbReference type="SMART" id="SM00213">
    <property type="entry name" value="UBQ"/>
    <property type="match status" value="1"/>
</dbReference>
<dbReference type="PROSITE" id="PS50030">
    <property type="entry name" value="UBA"/>
    <property type="match status" value="1"/>
</dbReference>
<feature type="compositionally biased region" description="Pro residues" evidence="1">
    <location>
        <begin position="227"/>
        <end position="239"/>
    </location>
</feature>
<dbReference type="InterPro" id="IPR015940">
    <property type="entry name" value="UBA"/>
</dbReference>
<dbReference type="InterPro" id="IPR000626">
    <property type="entry name" value="Ubiquitin-like_dom"/>
</dbReference>
<dbReference type="SUPFAM" id="SSF46934">
    <property type="entry name" value="UBA-like"/>
    <property type="match status" value="1"/>
</dbReference>
<dbReference type="EMBL" id="JAFIQS010000016">
    <property type="protein sequence ID" value="KAG5163025.1"/>
    <property type="molecule type" value="Genomic_DNA"/>
</dbReference>
<dbReference type="Pfam" id="PF00240">
    <property type="entry name" value="ubiquitin"/>
    <property type="match status" value="1"/>
</dbReference>
<dbReference type="SMART" id="SM00165">
    <property type="entry name" value="UBA"/>
    <property type="match status" value="1"/>
</dbReference>
<dbReference type="GO" id="GO:0031593">
    <property type="term" value="F:polyubiquitin modification-dependent protein binding"/>
    <property type="evidence" value="ECO:0007669"/>
    <property type="project" value="TreeGrafter"/>
</dbReference>
<feature type="compositionally biased region" description="Low complexity" evidence="1">
    <location>
        <begin position="80"/>
        <end position="94"/>
    </location>
</feature>
<sequence length="384" mass="39767">MSEEQAPEIQINVKGPSELKLQISITTDKTVLELKQAIAAKSDVEADRQRLIYSGRVLKDEDLLSVYKIQSSHTIHMVKGVSRSGGTPSSSSGGPAPQQLPTMQTGQNVHDPLTQLNGHMGFGAMAGLNPFGEMGLNPNDPNMMQSMLNSPQFLQQMSSMLSNPAVIDQVIASSPQLSAMGPQVRAAFQDEGFRQMLSNPESFQQMLRMASMFQGAGLGGGFGSPFGAPPPSFPAPGNPNAPTNSTSNPSSTPTTPPSTTAPPVNPFSLFGAPGAGAGTGTGAGAGAGANPYAFNPAMMQQMQQMLGLGSPFGPGAGGLGAYGSTPAAPADTRPPEERFQVQLQASNQLQDMGFTNAQQNVRALLATGGNVQSAIDYIFSGGGI</sequence>
<dbReference type="AlphaFoldDB" id="A0A8H8CFH7"/>
<feature type="domain" description="UBA" evidence="2">
    <location>
        <begin position="334"/>
        <end position="381"/>
    </location>
</feature>
<feature type="compositionally biased region" description="Low complexity" evidence="1">
    <location>
        <begin position="240"/>
        <end position="253"/>
    </location>
</feature>
<dbReference type="Gene3D" id="1.10.8.10">
    <property type="entry name" value="DNA helicase RuvA subunit, C-terminal domain"/>
    <property type="match status" value="1"/>
</dbReference>
<protein>
    <submittedName>
        <fullName evidence="4">Uncharacterized protein</fullName>
    </submittedName>
</protein>
<dbReference type="PANTHER" id="PTHR10677:SF3">
    <property type="entry name" value="FI07626P-RELATED"/>
    <property type="match status" value="1"/>
</dbReference>
<dbReference type="CDD" id="cd16106">
    <property type="entry name" value="Ubl_Dsk2p_like"/>
    <property type="match status" value="1"/>
</dbReference>
<feature type="domain" description="Ubiquitin-like" evidence="3">
    <location>
        <begin position="9"/>
        <end position="78"/>
    </location>
</feature>
<dbReference type="SMART" id="SM00727">
    <property type="entry name" value="STI1"/>
    <property type="match status" value="2"/>
</dbReference>
<feature type="region of interest" description="Disordered" evidence="1">
    <location>
        <begin position="79"/>
        <end position="107"/>
    </location>
</feature>
<feature type="compositionally biased region" description="Pro residues" evidence="1">
    <location>
        <begin position="254"/>
        <end position="265"/>
    </location>
</feature>
<dbReference type="InterPro" id="IPR015496">
    <property type="entry name" value="Ubiquilin"/>
</dbReference>
<dbReference type="GO" id="GO:0006511">
    <property type="term" value="P:ubiquitin-dependent protein catabolic process"/>
    <property type="evidence" value="ECO:0007669"/>
    <property type="project" value="TreeGrafter"/>
</dbReference>
<dbReference type="GO" id="GO:0005829">
    <property type="term" value="C:cytosol"/>
    <property type="evidence" value="ECO:0007669"/>
    <property type="project" value="TreeGrafter"/>
</dbReference>
<accession>A0A8H8CFH7</accession>
<dbReference type="PROSITE" id="PS50053">
    <property type="entry name" value="UBIQUITIN_2"/>
    <property type="match status" value="1"/>
</dbReference>
<evidence type="ECO:0000256" key="1">
    <source>
        <dbReference type="SAM" id="MobiDB-lite"/>
    </source>
</evidence>
<dbReference type="OrthoDB" id="267397at2759"/>
<comment type="caution">
    <text evidence="4">The sequence shown here is derived from an EMBL/GenBank/DDBJ whole genome shotgun (WGS) entry which is preliminary data.</text>
</comment>
<organism evidence="4">
    <name type="scientific">Psilocybe cubensis</name>
    <name type="common">Psychedelic mushroom</name>
    <name type="synonym">Stropharia cubensis</name>
    <dbReference type="NCBI Taxonomy" id="181762"/>
    <lineage>
        <taxon>Eukaryota</taxon>
        <taxon>Fungi</taxon>
        <taxon>Dikarya</taxon>
        <taxon>Basidiomycota</taxon>
        <taxon>Agaricomycotina</taxon>
        <taxon>Agaricomycetes</taxon>
        <taxon>Agaricomycetidae</taxon>
        <taxon>Agaricales</taxon>
        <taxon>Agaricineae</taxon>
        <taxon>Strophariaceae</taxon>
        <taxon>Psilocybe</taxon>
    </lineage>
</organism>
<dbReference type="SUPFAM" id="SSF54236">
    <property type="entry name" value="Ubiquitin-like"/>
    <property type="match status" value="1"/>
</dbReference>
<feature type="region of interest" description="Disordered" evidence="1">
    <location>
        <begin position="221"/>
        <end position="275"/>
    </location>
</feature>
<dbReference type="InterPro" id="IPR009060">
    <property type="entry name" value="UBA-like_sf"/>
</dbReference>
<reference evidence="4" key="1">
    <citation type="submission" date="2021-02" db="EMBL/GenBank/DDBJ databases">
        <title>Psilocybe cubensis genome.</title>
        <authorList>
            <person name="Mckernan K.J."/>
            <person name="Crawford S."/>
            <person name="Trippe A."/>
            <person name="Kane L.T."/>
            <person name="Mclaughlin S."/>
        </authorList>
    </citation>
    <scope>NUCLEOTIDE SEQUENCE [LARGE SCALE GENOMIC DNA]</scope>
    <source>
        <strain evidence="4">MGC-MH-2018</strain>
    </source>
</reference>
<dbReference type="Pfam" id="PF23195">
    <property type="entry name" value="UBQLN1"/>
    <property type="match status" value="1"/>
</dbReference>
<dbReference type="InterPro" id="IPR029071">
    <property type="entry name" value="Ubiquitin-like_domsf"/>
</dbReference>
<name>A0A8H8CFH7_PSICU</name>
<dbReference type="PANTHER" id="PTHR10677">
    <property type="entry name" value="UBIQUILIN"/>
    <property type="match status" value="1"/>
</dbReference>
<dbReference type="Gene3D" id="3.10.20.90">
    <property type="entry name" value="Phosphatidylinositol 3-kinase Catalytic Subunit, Chain A, domain 1"/>
    <property type="match status" value="1"/>
</dbReference>
<dbReference type="InterPro" id="IPR006636">
    <property type="entry name" value="STI1_HS-bd"/>
</dbReference>
<proteinExistence type="predicted"/>